<gene>
    <name evidence="1" type="ORF">LCGC14_2253780</name>
</gene>
<organism evidence="1">
    <name type="scientific">marine sediment metagenome</name>
    <dbReference type="NCBI Taxonomy" id="412755"/>
    <lineage>
        <taxon>unclassified sequences</taxon>
        <taxon>metagenomes</taxon>
        <taxon>ecological metagenomes</taxon>
    </lineage>
</organism>
<dbReference type="EMBL" id="LAZR01030784">
    <property type="protein sequence ID" value="KKL55599.1"/>
    <property type="molecule type" value="Genomic_DNA"/>
</dbReference>
<accession>A0A0F9D224</accession>
<evidence type="ECO:0000313" key="1">
    <source>
        <dbReference type="EMBL" id="KKL55599.1"/>
    </source>
</evidence>
<protein>
    <submittedName>
        <fullName evidence="1">Uncharacterized protein</fullName>
    </submittedName>
</protein>
<sequence length="408" mass="46267">MIREYLSTTLAAVQSAPTATVGSRTGYSYDKIIREDAIDFRTLEGKKILYILYRRDPTSWRVVNALTALTMARGFKIIPQSEKARDVIKEFLFNLHPTDPINALMVWLHKIATDASWSGCGWEEYKFKKKFTEETQNPYVGNGIVGLKRVHPLTIDYKREVNGDIMLDTEGWFGPEDEFLAYTQTLEDSQKTRDIDKRRLMHLTFHNIGDELQGVSDLESIYKTRHRAGNIEDGIAQGAFRHGVPFLDVVVGDDAHPPDVGMMEKAKEEVKGSSYMSEFVHPPWYKVKMFEQFSLAKSGGMLEPFLNLVTTATGLPQPILTGSGEGTNKATVKELVAMLPDLVIIPRQRALKLFLENQLLAPLMLMNKIDEVPFIQWNEMFPVDATYAQRLKLLSEILIENKPVISHA</sequence>
<dbReference type="AlphaFoldDB" id="A0A0F9D224"/>
<reference evidence="1" key="1">
    <citation type="journal article" date="2015" name="Nature">
        <title>Complex archaea that bridge the gap between prokaryotes and eukaryotes.</title>
        <authorList>
            <person name="Spang A."/>
            <person name="Saw J.H."/>
            <person name="Jorgensen S.L."/>
            <person name="Zaremba-Niedzwiedzka K."/>
            <person name="Martijn J."/>
            <person name="Lind A.E."/>
            <person name="van Eijk R."/>
            <person name="Schleper C."/>
            <person name="Guy L."/>
            <person name="Ettema T.J."/>
        </authorList>
    </citation>
    <scope>NUCLEOTIDE SEQUENCE</scope>
</reference>
<feature type="non-terminal residue" evidence="1">
    <location>
        <position position="408"/>
    </location>
</feature>
<comment type="caution">
    <text evidence="1">The sequence shown here is derived from an EMBL/GenBank/DDBJ whole genome shotgun (WGS) entry which is preliminary data.</text>
</comment>
<name>A0A0F9D224_9ZZZZ</name>
<proteinExistence type="predicted"/>